<protein>
    <submittedName>
        <fullName evidence="2">Gamma-glutamyltransferase</fullName>
    </submittedName>
</protein>
<accession>E0XXT0</accession>
<dbReference type="InterPro" id="IPR052896">
    <property type="entry name" value="GGT-like_enzyme"/>
</dbReference>
<dbReference type="Pfam" id="PF01019">
    <property type="entry name" value="G_glu_transpept"/>
    <property type="match status" value="1"/>
</dbReference>
<reference evidence="2" key="1">
    <citation type="journal article" date="2011" name="Environ. Microbiol.">
        <title>Time-series analyses of Monterey Bay coastal microbial picoplankton using a 'genome proxy' microarray.</title>
        <authorList>
            <person name="Rich V.I."/>
            <person name="Pham V.D."/>
            <person name="Eppley J."/>
            <person name="Shi Y."/>
            <person name="DeLong E.F."/>
        </authorList>
    </citation>
    <scope>NUCLEOTIDE SEQUENCE</scope>
</reference>
<evidence type="ECO:0000256" key="1">
    <source>
        <dbReference type="SAM" id="MobiDB-lite"/>
    </source>
</evidence>
<feature type="region of interest" description="Disordered" evidence="1">
    <location>
        <begin position="1"/>
        <end position="23"/>
    </location>
</feature>
<dbReference type="GO" id="GO:0016740">
    <property type="term" value="F:transferase activity"/>
    <property type="evidence" value="ECO:0007669"/>
    <property type="project" value="UniProtKB-KW"/>
</dbReference>
<name>E0XXT0_9DELT</name>
<dbReference type="AlphaFoldDB" id="E0XXT0"/>
<evidence type="ECO:0000313" key="2">
    <source>
        <dbReference type="EMBL" id="ADI19221.1"/>
    </source>
</evidence>
<feature type="compositionally biased region" description="Polar residues" evidence="1">
    <location>
        <begin position="1"/>
        <end position="21"/>
    </location>
</feature>
<dbReference type="Gene3D" id="1.10.246.130">
    <property type="match status" value="1"/>
</dbReference>
<organism evidence="2">
    <name type="scientific">uncultured delta proteobacterium HF0200_14D13</name>
    <dbReference type="NCBI Taxonomy" id="710830"/>
    <lineage>
        <taxon>Bacteria</taxon>
        <taxon>Deltaproteobacteria</taxon>
        <taxon>environmental samples</taxon>
    </lineage>
</organism>
<dbReference type="SUPFAM" id="SSF56235">
    <property type="entry name" value="N-terminal nucleophile aminohydrolases (Ntn hydrolases)"/>
    <property type="match status" value="1"/>
</dbReference>
<keyword evidence="2" id="KW-0808">Transferase</keyword>
<dbReference type="MEROPS" id="T03.014"/>
<dbReference type="Gene3D" id="3.60.20.40">
    <property type="match status" value="1"/>
</dbReference>
<proteinExistence type="predicted"/>
<sequence length="620" mass="67335">MASTKEAWQTARSGKPFNSNPPFAMHFTTRPELAGTFGMVSSTHWLASAAGMAMLERGGNAFDAAVAAGMVLQVAEPHLNGPGGDLPLLIYPSSEQRVRVLCGQGTAPAQATIAHYQSLGLDLVPGTGLLSTVVPGAFDAWMRMLQDYGTLRLEEVMEPALHYAENGVPVLPRVRDTIAQVQSLFETEWATSAAVYLPNGQIPQHNALLQNPALAAAWKRLIREAQAAGADRDRQVEAARKAFYHGFVAEAIDQFCRTQEVMDTSGERHRGVLTGEDLAHWSATYEEPVTLDYHGHTACKCGPWSQGPIQLQALALLRNCDLAGMAYDSADFIHTVTEALKLAMADREAYYGDPDFVKVPLDQLLSESYNHERGKLIGAEASLELRPGTLPGWQIRLPQYPIETPDTPERFNAMGVGEPTVQRSGATAGDTCHIDVVDRWGNMVAGMPSGGWLQSSPVIPELGFCLNSRAQMFWLEEGLPASLQPGKRPRTTLTPSMTLREGKPYLAFGTPGGDQQDQWQTTFLLRHLHHGLNLQEAIDAPAFHSESFPSSFYPRVMAPGKLAVEGRFSATTIADLNERGHRVVVGPDWSEGRLCAVSQEGGLLKAGSNARGMQGYAVGR</sequence>
<dbReference type="PANTHER" id="PTHR43881:SF1">
    <property type="entry name" value="GAMMA-GLUTAMYLTRANSPEPTIDASE (AFU_ORTHOLOGUE AFUA_4G13580)"/>
    <property type="match status" value="1"/>
</dbReference>
<dbReference type="PANTHER" id="PTHR43881">
    <property type="entry name" value="GAMMA-GLUTAMYLTRANSPEPTIDASE (AFU_ORTHOLOGUE AFUA_4G13580)"/>
    <property type="match status" value="1"/>
</dbReference>
<dbReference type="PRINTS" id="PR01210">
    <property type="entry name" value="GGTRANSPTASE"/>
</dbReference>
<dbReference type="EMBL" id="GU474914">
    <property type="protein sequence ID" value="ADI19221.1"/>
    <property type="molecule type" value="Genomic_DNA"/>
</dbReference>
<dbReference type="InterPro" id="IPR029055">
    <property type="entry name" value="Ntn_hydrolases_N"/>
</dbReference>
<dbReference type="InterPro" id="IPR043138">
    <property type="entry name" value="GGT_lsub"/>
</dbReference>
<dbReference type="InterPro" id="IPR043137">
    <property type="entry name" value="GGT_ssub_C"/>
</dbReference>